<accession>A0AAU9S738</accession>
<evidence type="ECO:0000313" key="2">
    <source>
        <dbReference type="Proteomes" id="UP000836841"/>
    </source>
</evidence>
<comment type="caution">
    <text evidence="1">The sequence shown here is derived from an EMBL/GenBank/DDBJ whole genome shotgun (WGS) entry which is preliminary data.</text>
</comment>
<sequence length="114" mass="12968">MKRLLTMLSRHHPHRRKAKMLLLKNIRDEVLSSPHAVTDMWVSCSTTSVSSGEVIDNVNRRPPPPARRQKCWSIEKQDGQGSVFSGCGDGHVGQLFCHVNFQWIRLHQLLSLVS</sequence>
<reference evidence="1 2" key="1">
    <citation type="submission" date="2022-03" db="EMBL/GenBank/DDBJ databases">
        <authorList>
            <person name="Nunn A."/>
            <person name="Chopra R."/>
            <person name="Nunn A."/>
            <person name="Contreras Garrido A."/>
        </authorList>
    </citation>
    <scope>NUCLEOTIDE SEQUENCE [LARGE SCALE GENOMIC DNA]</scope>
</reference>
<proteinExistence type="predicted"/>
<gene>
    <name evidence="1" type="ORF">TAV2_LOCUS12179</name>
</gene>
<dbReference type="AlphaFoldDB" id="A0AAU9S738"/>
<keyword evidence="2" id="KW-1185">Reference proteome</keyword>
<organism evidence="1 2">
    <name type="scientific">Thlaspi arvense</name>
    <name type="common">Field penny-cress</name>
    <dbReference type="NCBI Taxonomy" id="13288"/>
    <lineage>
        <taxon>Eukaryota</taxon>
        <taxon>Viridiplantae</taxon>
        <taxon>Streptophyta</taxon>
        <taxon>Embryophyta</taxon>
        <taxon>Tracheophyta</taxon>
        <taxon>Spermatophyta</taxon>
        <taxon>Magnoliopsida</taxon>
        <taxon>eudicotyledons</taxon>
        <taxon>Gunneridae</taxon>
        <taxon>Pentapetalae</taxon>
        <taxon>rosids</taxon>
        <taxon>malvids</taxon>
        <taxon>Brassicales</taxon>
        <taxon>Brassicaceae</taxon>
        <taxon>Thlaspideae</taxon>
        <taxon>Thlaspi</taxon>
    </lineage>
</organism>
<dbReference type="EMBL" id="CAJVSB020000675">
    <property type="protein sequence ID" value="CAH2057479.1"/>
    <property type="molecule type" value="Genomic_DNA"/>
</dbReference>
<dbReference type="Proteomes" id="UP000836841">
    <property type="component" value="Unassembled WGS sequence"/>
</dbReference>
<name>A0AAU9S738_THLAR</name>
<protein>
    <submittedName>
        <fullName evidence="1">Uncharacterized protein</fullName>
    </submittedName>
</protein>
<evidence type="ECO:0000313" key="1">
    <source>
        <dbReference type="EMBL" id="CAH2057479.1"/>
    </source>
</evidence>